<evidence type="ECO:0000313" key="2">
    <source>
        <dbReference type="EMBL" id="RUS30147.1"/>
    </source>
</evidence>
<dbReference type="EMBL" id="RBNJ01004229">
    <property type="protein sequence ID" value="RUS30147.1"/>
    <property type="molecule type" value="Genomic_DNA"/>
</dbReference>
<dbReference type="Proteomes" id="UP000274822">
    <property type="component" value="Unassembled WGS sequence"/>
</dbReference>
<gene>
    <name evidence="2" type="ORF">BC938DRAFT_479796</name>
</gene>
<feature type="compositionally biased region" description="Low complexity" evidence="1">
    <location>
        <begin position="186"/>
        <end position="195"/>
    </location>
</feature>
<evidence type="ECO:0000256" key="1">
    <source>
        <dbReference type="SAM" id="MobiDB-lite"/>
    </source>
</evidence>
<keyword evidence="3" id="KW-1185">Reference proteome</keyword>
<organism evidence="2 3">
    <name type="scientific">Jimgerdemannia flammicorona</name>
    <dbReference type="NCBI Taxonomy" id="994334"/>
    <lineage>
        <taxon>Eukaryota</taxon>
        <taxon>Fungi</taxon>
        <taxon>Fungi incertae sedis</taxon>
        <taxon>Mucoromycota</taxon>
        <taxon>Mucoromycotina</taxon>
        <taxon>Endogonomycetes</taxon>
        <taxon>Endogonales</taxon>
        <taxon>Endogonaceae</taxon>
        <taxon>Jimgerdemannia</taxon>
    </lineage>
</organism>
<feature type="region of interest" description="Disordered" evidence="1">
    <location>
        <begin position="171"/>
        <end position="205"/>
    </location>
</feature>
<comment type="caution">
    <text evidence="2">The sequence shown here is derived from an EMBL/GenBank/DDBJ whole genome shotgun (WGS) entry which is preliminary data.</text>
</comment>
<reference evidence="2 3" key="1">
    <citation type="journal article" date="2018" name="New Phytol.">
        <title>Phylogenomics of Endogonaceae and evolution of mycorrhizas within Mucoromycota.</title>
        <authorList>
            <person name="Chang Y."/>
            <person name="Desiro A."/>
            <person name="Na H."/>
            <person name="Sandor L."/>
            <person name="Lipzen A."/>
            <person name="Clum A."/>
            <person name="Barry K."/>
            <person name="Grigoriev I.V."/>
            <person name="Martin F.M."/>
            <person name="Stajich J.E."/>
            <person name="Smith M.E."/>
            <person name="Bonito G."/>
            <person name="Spatafora J.W."/>
        </authorList>
    </citation>
    <scope>NUCLEOTIDE SEQUENCE [LARGE SCALE GENOMIC DNA]</scope>
    <source>
        <strain evidence="2 3">AD002</strain>
    </source>
</reference>
<sequence length="268" mass="30273">MLFFLQQYLHLVHPRRAKSSVKLFFFTFTTREASTVSYADMDFSRFVDGFLADAAIDDWSVLNCLRYLEDRIQFLLTAKMISLMHLNEGLTVFRKNDREVYKSVDVAKVVIAKTATSRLVETLETEGRSIKRRKTEEYGGDNPTKRIDDDCGIGKAQVILGRTRQQRSVTILYQPTGNSDNEETSDSSYRSSTHSSDSEDSVEQSCEGIEWMVGIGSEESALPEGSKHPIIQWVVDDVSVSAMLMEYRQGCIEKARAANLENAAEILP</sequence>
<name>A0A433QK45_9FUNG</name>
<proteinExistence type="predicted"/>
<dbReference type="AlphaFoldDB" id="A0A433QK45"/>
<accession>A0A433QK45</accession>
<evidence type="ECO:0000313" key="3">
    <source>
        <dbReference type="Proteomes" id="UP000274822"/>
    </source>
</evidence>
<protein>
    <submittedName>
        <fullName evidence="2">Uncharacterized protein</fullName>
    </submittedName>
</protein>